<dbReference type="Pfam" id="PF13208">
    <property type="entry name" value="TerB_N"/>
    <property type="match status" value="1"/>
</dbReference>
<reference evidence="3 4" key="1">
    <citation type="submission" date="2022-06" db="EMBL/GenBank/DDBJ databases">
        <title>Isolation of gut microbiota from human fecal samples.</title>
        <authorList>
            <person name="Pamer E.G."/>
            <person name="Barat B."/>
            <person name="Waligurski E."/>
            <person name="Medina S."/>
            <person name="Paddock L."/>
            <person name="Mostad J."/>
        </authorList>
    </citation>
    <scope>NUCLEOTIDE SEQUENCE [LARGE SCALE GENOMIC DNA]</scope>
    <source>
        <strain evidence="3 4">DFI.9.73</strain>
    </source>
</reference>
<sequence length="521" mass="61970">MPWNWQNEDREDPFAEIYMESRSEEAEHPPVSQKLEYPEPEAEEIRGLFLKMRHLGDRYRRFDQYYNTSQALVFCKQAEFMAKFEDDYPEYAEFSMYFPDYQRMGYRQLRTYFTWRSKVRQGQVMRTSFSYVFLYLYELINNIGVESGEDGLEKLLYLWEAYRVYEPKLDKYAAGWVKDYYIVNSPPFSFDDLIQKYPVLQEFYAPSRTSDFYDQYASLSAYKPEKSSFCQTYKMEPKLRACFNHVMESLSRWLEENGIQLEDMFYYRHKGSPWKPFSKALYLPLASDREKVKTVRISDTELYWCRDGKWTTSGKRICRANSRQIIEYMIRRIEQFYRRVSQYKRKLAADRNKIELSAWMKLPGGDDSFFSRIDTAILDYYRDSQRISVTVDPHRLNEIRANALLIQEKLLSGMEKEPETPPARMQVTPVPVPELDLDGSCWQRLLRSLNKTEQEALKLILNGSAGNELLSFAQNYGIMPEVLVDSLNEKALETVGDNIIELSDTVKVFEEYQEELERVFF</sequence>
<organism evidence="3 4">
    <name type="scientific">Neglectibacter timonensis</name>
    <dbReference type="NCBI Taxonomy" id="1776382"/>
    <lineage>
        <taxon>Bacteria</taxon>
        <taxon>Bacillati</taxon>
        <taxon>Bacillota</taxon>
        <taxon>Clostridia</taxon>
        <taxon>Eubacteriales</taxon>
        <taxon>Oscillospiraceae</taxon>
        <taxon>Neglectibacter</taxon>
    </lineage>
</organism>
<evidence type="ECO:0000313" key="4">
    <source>
        <dbReference type="Proteomes" id="UP001524473"/>
    </source>
</evidence>
<gene>
    <name evidence="3" type="ORF">NE695_04005</name>
</gene>
<comment type="caution">
    <text evidence="3">The sequence shown here is derived from an EMBL/GenBank/DDBJ whole genome shotgun (WGS) entry which is preliminary data.</text>
</comment>
<dbReference type="Proteomes" id="UP001524473">
    <property type="component" value="Unassembled WGS sequence"/>
</dbReference>
<feature type="domain" description="TerB-C" evidence="2">
    <location>
        <begin position="385"/>
        <end position="517"/>
    </location>
</feature>
<dbReference type="EMBL" id="JANFZH010000006">
    <property type="protein sequence ID" value="MCQ4839079.1"/>
    <property type="molecule type" value="Genomic_DNA"/>
</dbReference>
<dbReference type="InterPro" id="IPR025266">
    <property type="entry name" value="TerB_N"/>
</dbReference>
<keyword evidence="4" id="KW-1185">Reference proteome</keyword>
<feature type="domain" description="TerB N-terminal" evidence="1">
    <location>
        <begin position="51"/>
        <end position="219"/>
    </location>
</feature>
<evidence type="ECO:0000259" key="1">
    <source>
        <dbReference type="Pfam" id="PF13208"/>
    </source>
</evidence>
<proteinExistence type="predicted"/>
<accession>A0ABT1RWM6</accession>
<evidence type="ECO:0000259" key="2">
    <source>
        <dbReference type="Pfam" id="PF15615"/>
    </source>
</evidence>
<evidence type="ECO:0000313" key="3">
    <source>
        <dbReference type="EMBL" id="MCQ4839079.1"/>
    </source>
</evidence>
<protein>
    <submittedName>
        <fullName evidence="3">TerB N-terminal domain-containing protein</fullName>
    </submittedName>
</protein>
<dbReference type="RefSeq" id="WP_256191585.1">
    <property type="nucleotide sequence ID" value="NZ_CATZHN010000026.1"/>
</dbReference>
<dbReference type="InterPro" id="IPR028932">
    <property type="entry name" value="TerB-C"/>
</dbReference>
<dbReference type="Pfam" id="PF15615">
    <property type="entry name" value="TerB_C"/>
    <property type="match status" value="1"/>
</dbReference>
<name>A0ABT1RWM6_9FIRM</name>